<dbReference type="SUPFAM" id="SSF53474">
    <property type="entry name" value="alpha/beta-Hydrolases"/>
    <property type="match status" value="1"/>
</dbReference>
<dbReference type="OrthoDB" id="348976at2759"/>
<reference evidence="3 4" key="1">
    <citation type="journal article" date="2012" name="Genome Biol.">
        <title>Genome and low-iron response of an oceanic diatom adapted to chronic iron limitation.</title>
        <authorList>
            <person name="Lommer M."/>
            <person name="Specht M."/>
            <person name="Roy A.S."/>
            <person name="Kraemer L."/>
            <person name="Andreson R."/>
            <person name="Gutowska M.A."/>
            <person name="Wolf J."/>
            <person name="Bergner S.V."/>
            <person name="Schilhabel M.B."/>
            <person name="Klostermeier U.C."/>
            <person name="Beiko R.G."/>
            <person name="Rosenstiel P."/>
            <person name="Hippler M."/>
            <person name="Laroche J."/>
        </authorList>
    </citation>
    <scope>NUCLEOTIDE SEQUENCE [LARGE SCALE GENOMIC DNA]</scope>
    <source>
        <strain evidence="3 4">CCMP1005</strain>
    </source>
</reference>
<proteinExistence type="predicted"/>
<protein>
    <recommendedName>
        <fullName evidence="2">DUF6816 domain-containing protein</fullName>
    </recommendedName>
</protein>
<evidence type="ECO:0000313" key="4">
    <source>
        <dbReference type="Proteomes" id="UP000266841"/>
    </source>
</evidence>
<comment type="caution">
    <text evidence="3">The sequence shown here is derived from an EMBL/GenBank/DDBJ whole genome shotgun (WGS) entry which is preliminary data.</text>
</comment>
<organism evidence="3 4">
    <name type="scientific">Thalassiosira oceanica</name>
    <name type="common">Marine diatom</name>
    <dbReference type="NCBI Taxonomy" id="159749"/>
    <lineage>
        <taxon>Eukaryota</taxon>
        <taxon>Sar</taxon>
        <taxon>Stramenopiles</taxon>
        <taxon>Ochrophyta</taxon>
        <taxon>Bacillariophyta</taxon>
        <taxon>Coscinodiscophyceae</taxon>
        <taxon>Thalassiosirophycidae</taxon>
        <taxon>Thalassiosirales</taxon>
        <taxon>Thalassiosiraceae</taxon>
        <taxon>Thalassiosira</taxon>
    </lineage>
</organism>
<dbReference type="AlphaFoldDB" id="K0SND7"/>
<dbReference type="Proteomes" id="UP000266841">
    <property type="component" value="Unassembled WGS sequence"/>
</dbReference>
<dbReference type="PANTHER" id="PTHR47909:SF2">
    <property type="entry name" value="GPI INOSITOL-DEACYLASE"/>
    <property type="match status" value="1"/>
</dbReference>
<gene>
    <name evidence="3" type="ORF">THAOC_11171</name>
</gene>
<evidence type="ECO:0000259" key="2">
    <source>
        <dbReference type="Pfam" id="PF20670"/>
    </source>
</evidence>
<accession>K0SND7</accession>
<sequence>MMRWCSFSFLLHASGLSLLLHIKVVSPFVPRSSGLRPPSKAKLSAAKADVSKVPVVVCPGFGNDAIDYSNPLEQGREKGFVTALVKRGFDPELISVLPLKRYEWARVAGGLLELDFYLGTAKPTGLGYGWYVRRLRQTIQEAYEKAGGERVVLIGHSAGGWLGRAALGDGSWDVDSDDTTDSNERVRSSDRVRALFTIGAIHQTPQDESTCVTRGVLKTVAELYPGAFLASEGITYVSVGGDAVVGRPKVEAGEDDAKLGSPESNEAYRARGEGSAASVAYTSYSAVSGDGLMTGDGVVPLEWTLLDGSKQIVLDDVVHSINEAGTTIPTDKWYGSDKVVDRWLNDALEEAGIRTTNGKTEPFGMLGNLFASRDDESSPLRRLMLAAPALLLPATKARAAETPSEAIRLLSSKTLPGLGPPDVYYPPYFAGRWKVTRVISSSDDLPWTDLKDNGVELPISISCEARFVPYNAGKDFTDFDNQSNDIPAIADRSFNEKALNSALAEEISKLFSTKEPVIPTVRSIDWTATNPNVLSISYADGASKEVKVTKRSSDVSGDGNGVFSSEFRRITDVPAASNGVGGIPSILKSRVLTKWKPGNSSKTAIEGIEITYNERGMLRAGLDSLGSLTSSGPSNQEDWRSTKTKILMERIS</sequence>
<dbReference type="Pfam" id="PF20670">
    <property type="entry name" value="DUF6816"/>
    <property type="match status" value="1"/>
</dbReference>
<dbReference type="eggNOG" id="ENOG502QS8K">
    <property type="taxonomic scope" value="Eukaryota"/>
</dbReference>
<feature type="domain" description="DUF6816" evidence="2">
    <location>
        <begin position="417"/>
        <end position="613"/>
    </location>
</feature>
<dbReference type="InterPro" id="IPR029058">
    <property type="entry name" value="AB_hydrolase_fold"/>
</dbReference>
<dbReference type="Gene3D" id="3.40.50.1820">
    <property type="entry name" value="alpha/beta hydrolase"/>
    <property type="match status" value="1"/>
</dbReference>
<keyword evidence="4" id="KW-1185">Reference proteome</keyword>
<evidence type="ECO:0000313" key="3">
    <source>
        <dbReference type="EMBL" id="EJK67758.1"/>
    </source>
</evidence>
<feature type="signal peptide" evidence="1">
    <location>
        <begin position="1"/>
        <end position="27"/>
    </location>
</feature>
<name>K0SND7_THAOC</name>
<dbReference type="InterPro" id="IPR049213">
    <property type="entry name" value="DUF6816"/>
</dbReference>
<dbReference type="EMBL" id="AGNL01012667">
    <property type="protein sequence ID" value="EJK67758.1"/>
    <property type="molecule type" value="Genomic_DNA"/>
</dbReference>
<keyword evidence="1" id="KW-0732">Signal</keyword>
<evidence type="ECO:0000256" key="1">
    <source>
        <dbReference type="SAM" id="SignalP"/>
    </source>
</evidence>
<feature type="chain" id="PRO_5003840162" description="DUF6816 domain-containing protein" evidence="1">
    <location>
        <begin position="28"/>
        <end position="652"/>
    </location>
</feature>
<dbReference type="PANTHER" id="PTHR47909">
    <property type="entry name" value="ALPHA/BETA-HYDROLASES SUPERFAMILY PROTEIN"/>
    <property type="match status" value="1"/>
</dbReference>